<dbReference type="Proteomes" id="UP000030081">
    <property type="component" value="Chromosome 1"/>
</dbReference>
<dbReference type="AlphaFoldDB" id="A0AAN0SAZ8"/>
<dbReference type="EMBL" id="CP009617">
    <property type="protein sequence ID" value="AIW18807.1"/>
    <property type="molecule type" value="Genomic_DNA"/>
</dbReference>
<name>A0AAN0SAZ8_9VIBR</name>
<keyword evidence="3" id="KW-1185">Reference proteome</keyword>
<feature type="signal peptide" evidence="1">
    <location>
        <begin position="1"/>
        <end position="18"/>
    </location>
</feature>
<evidence type="ECO:0000256" key="1">
    <source>
        <dbReference type="SAM" id="SignalP"/>
    </source>
</evidence>
<organism evidence="2 3">
    <name type="scientific">Vibrio coralliilyticus</name>
    <dbReference type="NCBI Taxonomy" id="190893"/>
    <lineage>
        <taxon>Bacteria</taxon>
        <taxon>Pseudomonadati</taxon>
        <taxon>Pseudomonadota</taxon>
        <taxon>Gammaproteobacteria</taxon>
        <taxon>Vibrionales</taxon>
        <taxon>Vibrionaceae</taxon>
        <taxon>Vibrio</taxon>
    </lineage>
</organism>
<evidence type="ECO:0000313" key="3">
    <source>
        <dbReference type="Proteomes" id="UP000030081"/>
    </source>
</evidence>
<keyword evidence="1" id="KW-0732">Signal</keyword>
<dbReference type="KEGG" id="vcy:IX92_07000"/>
<dbReference type="RefSeq" id="WP_043007974.1">
    <property type="nucleotide sequence ID" value="NZ_CP009617.1"/>
</dbReference>
<reference evidence="2 3" key="1">
    <citation type="submission" date="2014-10" db="EMBL/GenBank/DDBJ databases">
        <title>The Complete Genome Sequence for the Shellfish Pathogen Vibrio coralliilyticus RE98 Isolated from a Shellfish Hatchery.</title>
        <authorList>
            <person name="Richards G.P."/>
            <person name="Bono J.L."/>
            <person name="Watson M.A."/>
            <person name="Needleman D.S."/>
        </authorList>
    </citation>
    <scope>NUCLEOTIDE SEQUENCE [LARGE SCALE GENOMIC DNA]</scope>
    <source>
        <strain evidence="2 3">RE98</strain>
    </source>
</reference>
<proteinExistence type="predicted"/>
<evidence type="ECO:0000313" key="2">
    <source>
        <dbReference type="EMBL" id="AIW18807.1"/>
    </source>
</evidence>
<accession>A0AAN0SAZ8</accession>
<sequence>MKNKFIGIILLFSSSTFAGDRVTSSWFTPVQVGADHNGPVFIIAPSGVADECSGNIIQSYKIVPDGATEDGYKSFTSIALTAQTSGKQVQVEYDNGPGCYAYRIIMK</sequence>
<gene>
    <name evidence="2" type="ORF">IX92_07000</name>
</gene>
<feature type="chain" id="PRO_5042920754" evidence="1">
    <location>
        <begin position="19"/>
        <end position="107"/>
    </location>
</feature>
<protein>
    <submittedName>
        <fullName evidence="2">Uncharacterized protein</fullName>
    </submittedName>
</protein>